<reference evidence="2 3" key="1">
    <citation type="journal article" date="2017" name="Int. J. Syst. Evol. Microbiol.">
        <title>Mucilaginibacterpsychrotolerans sp. nov., isolated from peatlands.</title>
        <authorList>
            <person name="Deng Y."/>
            <person name="Shen L."/>
            <person name="Xu B."/>
            <person name="Liu Y."/>
            <person name="Gu Z."/>
            <person name="Liu H."/>
            <person name="Zhou Y."/>
        </authorList>
    </citation>
    <scope>NUCLEOTIDE SEQUENCE [LARGE SCALE GENOMIC DNA]</scope>
    <source>
        <strain evidence="2 3">NH7-4</strain>
    </source>
</reference>
<feature type="signal peptide" evidence="1">
    <location>
        <begin position="1"/>
        <end position="18"/>
    </location>
</feature>
<evidence type="ECO:0000313" key="3">
    <source>
        <dbReference type="Proteomes" id="UP000297540"/>
    </source>
</evidence>
<gene>
    <name evidence="2" type="ORF">E2R66_18845</name>
</gene>
<evidence type="ECO:0000313" key="2">
    <source>
        <dbReference type="EMBL" id="TFF35543.1"/>
    </source>
</evidence>
<proteinExistence type="predicted"/>
<dbReference type="RefSeq" id="WP_133233317.1">
    <property type="nucleotide sequence ID" value="NZ_SOZE01000021.1"/>
</dbReference>
<name>A0A4Y8S8W1_9SPHI</name>
<keyword evidence="3" id="KW-1185">Reference proteome</keyword>
<keyword evidence="1" id="KW-0732">Signal</keyword>
<organism evidence="2 3">
    <name type="scientific">Mucilaginibacter psychrotolerans</name>
    <dbReference type="NCBI Taxonomy" id="1524096"/>
    <lineage>
        <taxon>Bacteria</taxon>
        <taxon>Pseudomonadati</taxon>
        <taxon>Bacteroidota</taxon>
        <taxon>Sphingobacteriia</taxon>
        <taxon>Sphingobacteriales</taxon>
        <taxon>Sphingobacteriaceae</taxon>
        <taxon>Mucilaginibacter</taxon>
    </lineage>
</organism>
<dbReference type="OrthoDB" id="9954559at2"/>
<accession>A0A4Y8S8W1</accession>
<feature type="chain" id="PRO_5021271915" evidence="1">
    <location>
        <begin position="19"/>
        <end position="104"/>
    </location>
</feature>
<dbReference type="AlphaFoldDB" id="A0A4Y8S8W1"/>
<dbReference type="Proteomes" id="UP000297540">
    <property type="component" value="Unassembled WGS sequence"/>
</dbReference>
<evidence type="ECO:0000256" key="1">
    <source>
        <dbReference type="SAM" id="SignalP"/>
    </source>
</evidence>
<protein>
    <submittedName>
        <fullName evidence="2">Uncharacterized protein</fullName>
    </submittedName>
</protein>
<comment type="caution">
    <text evidence="2">The sequence shown here is derived from an EMBL/GenBank/DDBJ whole genome shotgun (WGS) entry which is preliminary data.</text>
</comment>
<sequence>MKILSIILLSLFSLQLQAQQNAKDMADARAKLQALTAMTQAPQGKTAGKITYIVNGKTYTESNGISTVIINGKIGDIANAKHSVSIGDGTAHIFKVGQSYSCKF</sequence>
<dbReference type="EMBL" id="SOZE01000021">
    <property type="protein sequence ID" value="TFF35543.1"/>
    <property type="molecule type" value="Genomic_DNA"/>
</dbReference>